<keyword evidence="4 6" id="KW-0472">Membrane</keyword>
<dbReference type="EMBL" id="NIZW01000008">
    <property type="protein sequence ID" value="PHQ35099.1"/>
    <property type="molecule type" value="Genomic_DNA"/>
</dbReference>
<keyword evidence="8" id="KW-1185">Reference proteome</keyword>
<evidence type="ECO:0000313" key="7">
    <source>
        <dbReference type="EMBL" id="PHQ35099.1"/>
    </source>
</evidence>
<evidence type="ECO:0000256" key="6">
    <source>
        <dbReference type="SAM" id="Phobius"/>
    </source>
</evidence>
<comment type="subcellular location">
    <subcellularLocation>
        <location evidence="1">Endomembrane system</location>
        <topology evidence="1">Multi-pass membrane protein</topology>
    </subcellularLocation>
</comment>
<sequence length="231" mass="23928">MLHHQELHRTDRIGWLRAAVLGANDGILSVGSVLIGVASASTDRHNILLAGVAALTAGAMSMAAGEYVSVSSQSDTENADRRREEEELRDSPESELDELTQIYVQRGLDEALARQVAIKLTEKDAIGTHLRDELGISEHLSARPLQAAWTSALSFAIGAALPVVVALLSPAKGLIIAVAASTLLFLGILGGVSAGVGGASVVRGTLRVAFWGAAAMGASSLIGWIFGVSVG</sequence>
<keyword evidence="3 6" id="KW-1133">Transmembrane helix</keyword>
<evidence type="ECO:0000256" key="3">
    <source>
        <dbReference type="ARBA" id="ARBA00022989"/>
    </source>
</evidence>
<dbReference type="AlphaFoldDB" id="A0A2G1W8Y5"/>
<evidence type="ECO:0008006" key="9">
    <source>
        <dbReference type="Google" id="ProtNLM"/>
    </source>
</evidence>
<protein>
    <recommendedName>
        <fullName evidence="9">VIT family protein</fullName>
    </recommendedName>
</protein>
<dbReference type="RefSeq" id="WP_099260857.1">
    <property type="nucleotide sequence ID" value="NZ_NIZW01000008.1"/>
</dbReference>
<dbReference type="GO" id="GO:0030026">
    <property type="term" value="P:intracellular manganese ion homeostasis"/>
    <property type="evidence" value="ECO:0007669"/>
    <property type="project" value="InterPro"/>
</dbReference>
<evidence type="ECO:0000256" key="4">
    <source>
        <dbReference type="ARBA" id="ARBA00023136"/>
    </source>
</evidence>
<feature type="transmembrane region" description="Helical" evidence="6">
    <location>
        <begin position="208"/>
        <end position="227"/>
    </location>
</feature>
<reference evidence="7 8" key="1">
    <citation type="submission" date="2017-06" db="EMBL/GenBank/DDBJ databases">
        <title>Description of Rhodopirellula bahusiensis sp. nov.</title>
        <authorList>
            <person name="Kizina J."/>
            <person name="Harder J."/>
        </authorList>
    </citation>
    <scope>NUCLEOTIDE SEQUENCE [LARGE SCALE GENOMIC DNA]</scope>
    <source>
        <strain evidence="7 8">SWK21</strain>
    </source>
</reference>
<dbReference type="OrthoDB" id="188924at2"/>
<evidence type="ECO:0000256" key="5">
    <source>
        <dbReference type="SAM" id="MobiDB-lite"/>
    </source>
</evidence>
<dbReference type="Pfam" id="PF01988">
    <property type="entry name" value="VIT1"/>
    <property type="match status" value="1"/>
</dbReference>
<evidence type="ECO:0000256" key="1">
    <source>
        <dbReference type="ARBA" id="ARBA00004127"/>
    </source>
</evidence>
<organism evidence="7 8">
    <name type="scientific">Rhodopirellula bahusiensis</name>
    <dbReference type="NCBI Taxonomy" id="2014065"/>
    <lineage>
        <taxon>Bacteria</taxon>
        <taxon>Pseudomonadati</taxon>
        <taxon>Planctomycetota</taxon>
        <taxon>Planctomycetia</taxon>
        <taxon>Pirellulales</taxon>
        <taxon>Pirellulaceae</taxon>
        <taxon>Rhodopirellula</taxon>
    </lineage>
</organism>
<evidence type="ECO:0000256" key="2">
    <source>
        <dbReference type="ARBA" id="ARBA00022692"/>
    </source>
</evidence>
<dbReference type="GO" id="GO:0012505">
    <property type="term" value="C:endomembrane system"/>
    <property type="evidence" value="ECO:0007669"/>
    <property type="project" value="UniProtKB-SubCell"/>
</dbReference>
<dbReference type="CDD" id="cd02432">
    <property type="entry name" value="Nodulin-21_like_1"/>
    <property type="match status" value="1"/>
</dbReference>
<gene>
    <name evidence="7" type="ORF">CEE69_11815</name>
</gene>
<name>A0A2G1W8Y5_9BACT</name>
<accession>A0A2G1W8Y5</accession>
<feature type="transmembrane region" description="Helical" evidence="6">
    <location>
        <begin position="21"/>
        <end position="41"/>
    </location>
</feature>
<keyword evidence="2 6" id="KW-0812">Transmembrane</keyword>
<dbReference type="GO" id="GO:0005384">
    <property type="term" value="F:manganese ion transmembrane transporter activity"/>
    <property type="evidence" value="ECO:0007669"/>
    <property type="project" value="InterPro"/>
</dbReference>
<feature type="transmembrane region" description="Helical" evidence="6">
    <location>
        <begin position="47"/>
        <end position="68"/>
    </location>
</feature>
<dbReference type="PANTHER" id="PTHR31851">
    <property type="entry name" value="FE(2+)/MN(2+) TRANSPORTER PCL1"/>
    <property type="match status" value="1"/>
</dbReference>
<feature type="transmembrane region" description="Helical" evidence="6">
    <location>
        <begin position="174"/>
        <end position="196"/>
    </location>
</feature>
<dbReference type="Proteomes" id="UP000225740">
    <property type="component" value="Unassembled WGS sequence"/>
</dbReference>
<proteinExistence type="predicted"/>
<comment type="caution">
    <text evidence="7">The sequence shown here is derived from an EMBL/GenBank/DDBJ whole genome shotgun (WGS) entry which is preliminary data.</text>
</comment>
<feature type="transmembrane region" description="Helical" evidence="6">
    <location>
        <begin position="147"/>
        <end position="168"/>
    </location>
</feature>
<feature type="compositionally biased region" description="Basic and acidic residues" evidence="5">
    <location>
        <begin position="78"/>
        <end position="92"/>
    </location>
</feature>
<feature type="region of interest" description="Disordered" evidence="5">
    <location>
        <begin position="70"/>
        <end position="94"/>
    </location>
</feature>
<evidence type="ECO:0000313" key="8">
    <source>
        <dbReference type="Proteomes" id="UP000225740"/>
    </source>
</evidence>
<dbReference type="GeneID" id="90608827"/>
<dbReference type="InterPro" id="IPR008217">
    <property type="entry name" value="Ccc1_fam"/>
</dbReference>